<dbReference type="AlphaFoldDB" id="A0A934S2G0"/>
<evidence type="ECO:0000313" key="2">
    <source>
        <dbReference type="EMBL" id="MBK1879854.1"/>
    </source>
</evidence>
<sequence>MHCVIHIGTEKTATTTIQEFLTINKPKLAELGILYPKSSGKTGSRNIAVSAYGDDRRDDLTTLFAINSSESLSEFRKNTLDELESEIEAHSTTHPFESLVVSSEHIQSRLTTTEEIQRLKTHLTQLGASSFTILVYLRSPAEIANSRYSTHIKSGGTLDSPREPTHPYYQNLCNHKATLLRYASIFGGEQVIPKLFDKTELIDGCILSDFRDAVGISSDVQLQTPQNSNQSLSHLGIQILKQFNKRVPRFLDGKPNPLRDYINFYFEKHFAGSKYQMPESLREKFNQEFAESNEWVRQTHFPHRETLFPKETRPDHTLKQPDDSLDAKQLGDFLAHIWLDKSKGIRTGDPDNYIPTFPNEEESHKRSYDEP</sequence>
<keyword evidence="3" id="KW-1185">Reference proteome</keyword>
<reference evidence="2" key="1">
    <citation type="submission" date="2021-01" db="EMBL/GenBank/DDBJ databases">
        <title>Modified the classification status of verrucomicrobia.</title>
        <authorList>
            <person name="Feng X."/>
        </authorList>
    </citation>
    <scope>NUCLEOTIDE SEQUENCE</scope>
    <source>
        <strain evidence="2">KCTC 13126</strain>
    </source>
</reference>
<dbReference type="Proteomes" id="UP000617628">
    <property type="component" value="Unassembled WGS sequence"/>
</dbReference>
<feature type="region of interest" description="Disordered" evidence="1">
    <location>
        <begin position="343"/>
        <end position="371"/>
    </location>
</feature>
<protein>
    <submittedName>
        <fullName evidence="2">Uncharacterized protein</fullName>
    </submittedName>
</protein>
<organism evidence="2 3">
    <name type="scientific">Pelagicoccus mobilis</name>
    <dbReference type="NCBI Taxonomy" id="415221"/>
    <lineage>
        <taxon>Bacteria</taxon>
        <taxon>Pseudomonadati</taxon>
        <taxon>Verrucomicrobiota</taxon>
        <taxon>Opitutia</taxon>
        <taxon>Puniceicoccales</taxon>
        <taxon>Pelagicoccaceae</taxon>
        <taxon>Pelagicoccus</taxon>
    </lineage>
</organism>
<evidence type="ECO:0000313" key="3">
    <source>
        <dbReference type="Proteomes" id="UP000617628"/>
    </source>
</evidence>
<feature type="compositionally biased region" description="Basic and acidic residues" evidence="1">
    <location>
        <begin position="361"/>
        <end position="371"/>
    </location>
</feature>
<dbReference type="EMBL" id="JAENIL010000060">
    <property type="protein sequence ID" value="MBK1879854.1"/>
    <property type="molecule type" value="Genomic_DNA"/>
</dbReference>
<gene>
    <name evidence="2" type="ORF">JIN87_23420</name>
</gene>
<accession>A0A934S2G0</accession>
<comment type="caution">
    <text evidence="2">The sequence shown here is derived from an EMBL/GenBank/DDBJ whole genome shotgun (WGS) entry which is preliminary data.</text>
</comment>
<name>A0A934S2G0_9BACT</name>
<proteinExistence type="predicted"/>
<dbReference type="RefSeq" id="WP_200358134.1">
    <property type="nucleotide sequence ID" value="NZ_JAENIL010000060.1"/>
</dbReference>
<evidence type="ECO:0000256" key="1">
    <source>
        <dbReference type="SAM" id="MobiDB-lite"/>
    </source>
</evidence>
<feature type="region of interest" description="Disordered" evidence="1">
    <location>
        <begin position="304"/>
        <end position="324"/>
    </location>
</feature>